<name>A0AAD7G4S7_MYCRO</name>
<evidence type="ECO:0000256" key="1">
    <source>
        <dbReference type="ARBA" id="ARBA00001971"/>
    </source>
</evidence>
<evidence type="ECO:0000256" key="9">
    <source>
        <dbReference type="ARBA" id="ARBA00023002"/>
    </source>
</evidence>
<sequence length="368" mass="41088">MTYSAITAGFVAIFALYVLFLRRRAVGNLVGLPSPSWVFGNMLQLMLPPLYGDHEFKWQKLYGPVYRLKGCFGQDRLMVSDPAALQYILNSPQFEHEPMLDNKVHLMFGEGSVSAAKGTTHRHLRAALNSFFTATATRNYQPLIEQIAQKMTEELSLFESESTDICPLFRTATLGVVSETIFGYATEDLGEEFVANNSQVMGLASIQSAGHIMADAIGAYLPTWLLNVAIHLPTDCFKVICRAKYLSNQLGRQIVRERAHTVRHGLELTDMFGLFVNAQESEAKKNTISEKELAAQTAIILIAGQDTTANTLVFGLLELARDSEFQQKLRAEVRAARSTRCPMTYDTLPLLNAFIKVCVFYVEKIQII</sequence>
<protein>
    <submittedName>
        <fullName evidence="14">Cytochrome P450</fullName>
    </submittedName>
</protein>
<keyword evidence="8 13" id="KW-1133">Transmembrane helix</keyword>
<evidence type="ECO:0000313" key="14">
    <source>
        <dbReference type="EMBL" id="KAJ7666358.1"/>
    </source>
</evidence>
<dbReference type="GO" id="GO:0004497">
    <property type="term" value="F:monooxygenase activity"/>
    <property type="evidence" value="ECO:0007669"/>
    <property type="project" value="UniProtKB-KW"/>
</dbReference>
<evidence type="ECO:0000256" key="2">
    <source>
        <dbReference type="ARBA" id="ARBA00004370"/>
    </source>
</evidence>
<evidence type="ECO:0000256" key="12">
    <source>
        <dbReference type="ARBA" id="ARBA00023136"/>
    </source>
</evidence>
<evidence type="ECO:0000256" key="3">
    <source>
        <dbReference type="ARBA" id="ARBA00004721"/>
    </source>
</evidence>
<dbReference type="InterPro" id="IPR050121">
    <property type="entry name" value="Cytochrome_P450_monoxygenase"/>
</dbReference>
<dbReference type="SUPFAM" id="SSF48264">
    <property type="entry name" value="Cytochrome P450"/>
    <property type="match status" value="1"/>
</dbReference>
<dbReference type="Proteomes" id="UP001221757">
    <property type="component" value="Unassembled WGS sequence"/>
</dbReference>
<evidence type="ECO:0000256" key="11">
    <source>
        <dbReference type="ARBA" id="ARBA00023033"/>
    </source>
</evidence>
<reference evidence="14" key="1">
    <citation type="submission" date="2023-03" db="EMBL/GenBank/DDBJ databases">
        <title>Massive genome expansion in bonnet fungi (Mycena s.s.) driven by repeated elements and novel gene families across ecological guilds.</title>
        <authorList>
            <consortium name="Lawrence Berkeley National Laboratory"/>
            <person name="Harder C.B."/>
            <person name="Miyauchi S."/>
            <person name="Viragh M."/>
            <person name="Kuo A."/>
            <person name="Thoen E."/>
            <person name="Andreopoulos B."/>
            <person name="Lu D."/>
            <person name="Skrede I."/>
            <person name="Drula E."/>
            <person name="Henrissat B."/>
            <person name="Morin E."/>
            <person name="Kohler A."/>
            <person name="Barry K."/>
            <person name="LaButti K."/>
            <person name="Morin E."/>
            <person name="Salamov A."/>
            <person name="Lipzen A."/>
            <person name="Mereny Z."/>
            <person name="Hegedus B."/>
            <person name="Baldrian P."/>
            <person name="Stursova M."/>
            <person name="Weitz H."/>
            <person name="Taylor A."/>
            <person name="Grigoriev I.V."/>
            <person name="Nagy L.G."/>
            <person name="Martin F."/>
            <person name="Kauserud H."/>
        </authorList>
    </citation>
    <scope>NUCLEOTIDE SEQUENCE</scope>
    <source>
        <strain evidence="14">CBHHK067</strain>
    </source>
</reference>
<evidence type="ECO:0000256" key="4">
    <source>
        <dbReference type="ARBA" id="ARBA00010617"/>
    </source>
</evidence>
<keyword evidence="10" id="KW-0408">Iron</keyword>
<dbReference type="Gene3D" id="1.10.630.10">
    <property type="entry name" value="Cytochrome P450"/>
    <property type="match status" value="1"/>
</dbReference>
<dbReference type="GO" id="GO:0020037">
    <property type="term" value="F:heme binding"/>
    <property type="evidence" value="ECO:0007669"/>
    <property type="project" value="InterPro"/>
</dbReference>
<accession>A0AAD7G4S7</accession>
<dbReference type="Pfam" id="PF00067">
    <property type="entry name" value="p450"/>
    <property type="match status" value="1"/>
</dbReference>
<evidence type="ECO:0000256" key="10">
    <source>
        <dbReference type="ARBA" id="ARBA00023004"/>
    </source>
</evidence>
<keyword evidence="9" id="KW-0560">Oxidoreductase</keyword>
<dbReference type="InterPro" id="IPR001128">
    <property type="entry name" value="Cyt_P450"/>
</dbReference>
<evidence type="ECO:0000313" key="15">
    <source>
        <dbReference type="Proteomes" id="UP001221757"/>
    </source>
</evidence>
<dbReference type="GO" id="GO:0016705">
    <property type="term" value="F:oxidoreductase activity, acting on paired donors, with incorporation or reduction of molecular oxygen"/>
    <property type="evidence" value="ECO:0007669"/>
    <property type="project" value="InterPro"/>
</dbReference>
<dbReference type="PANTHER" id="PTHR24305:SF166">
    <property type="entry name" value="CYTOCHROME P450 12A4, MITOCHONDRIAL-RELATED"/>
    <property type="match status" value="1"/>
</dbReference>
<dbReference type="AlphaFoldDB" id="A0AAD7G4S7"/>
<comment type="similarity">
    <text evidence="4">Belongs to the cytochrome P450 family.</text>
</comment>
<keyword evidence="6 13" id="KW-0812">Transmembrane</keyword>
<dbReference type="GO" id="GO:0005506">
    <property type="term" value="F:iron ion binding"/>
    <property type="evidence" value="ECO:0007669"/>
    <property type="project" value="InterPro"/>
</dbReference>
<comment type="caution">
    <text evidence="14">The sequence shown here is derived from an EMBL/GenBank/DDBJ whole genome shotgun (WGS) entry which is preliminary data.</text>
</comment>
<dbReference type="InterPro" id="IPR036396">
    <property type="entry name" value="Cyt_P450_sf"/>
</dbReference>
<feature type="transmembrane region" description="Helical" evidence="13">
    <location>
        <begin position="6"/>
        <end position="22"/>
    </location>
</feature>
<keyword evidence="12 13" id="KW-0472">Membrane</keyword>
<keyword evidence="5" id="KW-0349">Heme</keyword>
<evidence type="ECO:0000256" key="5">
    <source>
        <dbReference type="ARBA" id="ARBA00022617"/>
    </source>
</evidence>
<keyword evidence="7" id="KW-0479">Metal-binding</keyword>
<comment type="pathway">
    <text evidence="3">Secondary metabolite biosynthesis; terpenoid biosynthesis.</text>
</comment>
<dbReference type="PANTHER" id="PTHR24305">
    <property type="entry name" value="CYTOCHROME P450"/>
    <property type="match status" value="1"/>
</dbReference>
<gene>
    <name evidence="14" type="ORF">B0H17DRAFT_1210678</name>
</gene>
<keyword evidence="15" id="KW-1185">Reference proteome</keyword>
<comment type="subcellular location">
    <subcellularLocation>
        <location evidence="2">Membrane</location>
    </subcellularLocation>
</comment>
<dbReference type="GO" id="GO:0016020">
    <property type="term" value="C:membrane"/>
    <property type="evidence" value="ECO:0007669"/>
    <property type="project" value="UniProtKB-SubCell"/>
</dbReference>
<evidence type="ECO:0000256" key="8">
    <source>
        <dbReference type="ARBA" id="ARBA00022989"/>
    </source>
</evidence>
<evidence type="ECO:0000256" key="6">
    <source>
        <dbReference type="ARBA" id="ARBA00022692"/>
    </source>
</evidence>
<organism evidence="14 15">
    <name type="scientific">Mycena rosella</name>
    <name type="common">Pink bonnet</name>
    <name type="synonym">Agaricus rosellus</name>
    <dbReference type="NCBI Taxonomy" id="1033263"/>
    <lineage>
        <taxon>Eukaryota</taxon>
        <taxon>Fungi</taxon>
        <taxon>Dikarya</taxon>
        <taxon>Basidiomycota</taxon>
        <taxon>Agaricomycotina</taxon>
        <taxon>Agaricomycetes</taxon>
        <taxon>Agaricomycetidae</taxon>
        <taxon>Agaricales</taxon>
        <taxon>Marasmiineae</taxon>
        <taxon>Mycenaceae</taxon>
        <taxon>Mycena</taxon>
    </lineage>
</organism>
<dbReference type="EMBL" id="JARKIE010000210">
    <property type="protein sequence ID" value="KAJ7666358.1"/>
    <property type="molecule type" value="Genomic_DNA"/>
</dbReference>
<evidence type="ECO:0000256" key="13">
    <source>
        <dbReference type="SAM" id="Phobius"/>
    </source>
</evidence>
<keyword evidence="11" id="KW-0503">Monooxygenase</keyword>
<evidence type="ECO:0000256" key="7">
    <source>
        <dbReference type="ARBA" id="ARBA00022723"/>
    </source>
</evidence>
<comment type="cofactor">
    <cofactor evidence="1">
        <name>heme</name>
        <dbReference type="ChEBI" id="CHEBI:30413"/>
    </cofactor>
</comment>
<proteinExistence type="inferred from homology"/>